<keyword evidence="5" id="KW-1185">Reference proteome</keyword>
<comment type="caution">
    <text evidence="4">The sequence shown here is derived from an EMBL/GenBank/DDBJ whole genome shotgun (WGS) entry which is preliminary data.</text>
</comment>
<proteinExistence type="predicted"/>
<feature type="transmembrane region" description="Helical" evidence="2">
    <location>
        <begin position="112"/>
        <end position="135"/>
    </location>
</feature>
<evidence type="ECO:0000256" key="2">
    <source>
        <dbReference type="SAM" id="Phobius"/>
    </source>
</evidence>
<sequence length="235" mass="26939">GPSLLGIMLNLIFYGIRCTQFLFYYTTFKKDNKFIKTIVYMLLALDTIRAVFDMVYLYDYLIIHFEGDVEYLAKANWGMSTYELMMIVSAIGTAVACRFVPEFQDFQKFEEVVVLWLASAVICDVIITASLVYYLNKHKQGFIWSDTVIDRIIALTVQTGMITAIWATVHMILFLSSTGGIHLIFNYMLGSLYSNCLMSTLNARVYLKDMSDSNANSWNDRSTERSLVSQHKIMS</sequence>
<keyword evidence="2" id="KW-0472">Membrane</keyword>
<dbReference type="OrthoDB" id="3183258at2759"/>
<dbReference type="Proteomes" id="UP000053558">
    <property type="component" value="Unassembled WGS sequence"/>
</dbReference>
<evidence type="ECO:0000313" key="4">
    <source>
        <dbReference type="EMBL" id="EIW76481.1"/>
    </source>
</evidence>
<feature type="non-terminal residue" evidence="4">
    <location>
        <position position="1"/>
    </location>
</feature>
<dbReference type="RefSeq" id="XP_007773340.1">
    <property type="nucleotide sequence ID" value="XM_007775150.1"/>
</dbReference>
<protein>
    <recommendedName>
        <fullName evidence="3">DUF6534 domain-containing protein</fullName>
    </recommendedName>
</protein>
<dbReference type="AlphaFoldDB" id="A0A5M3MCW7"/>
<dbReference type="OMA" id="ITSICAM"/>
<feature type="region of interest" description="Disordered" evidence="1">
    <location>
        <begin position="215"/>
        <end position="235"/>
    </location>
</feature>
<feature type="transmembrane region" description="Helical" evidence="2">
    <location>
        <begin position="37"/>
        <end position="57"/>
    </location>
</feature>
<gene>
    <name evidence="4" type="ORF">CONPUDRAFT_64551</name>
</gene>
<feature type="domain" description="DUF6534" evidence="3">
    <location>
        <begin position="120"/>
        <end position="205"/>
    </location>
</feature>
<feature type="transmembrane region" description="Helical" evidence="2">
    <location>
        <begin position="164"/>
        <end position="189"/>
    </location>
</feature>
<dbReference type="PANTHER" id="PTHR40465:SF1">
    <property type="entry name" value="DUF6534 DOMAIN-CONTAINING PROTEIN"/>
    <property type="match status" value="1"/>
</dbReference>
<dbReference type="GeneID" id="19208365"/>
<dbReference type="Pfam" id="PF20152">
    <property type="entry name" value="DUF6534"/>
    <property type="match status" value="1"/>
</dbReference>
<feature type="transmembrane region" description="Helical" evidence="2">
    <location>
        <begin position="6"/>
        <end position="25"/>
    </location>
</feature>
<accession>A0A5M3MCW7</accession>
<feature type="compositionally biased region" description="Polar residues" evidence="1">
    <location>
        <begin position="215"/>
        <end position="229"/>
    </location>
</feature>
<feature type="transmembrane region" description="Helical" evidence="2">
    <location>
        <begin position="77"/>
        <end position="100"/>
    </location>
</feature>
<evidence type="ECO:0000313" key="5">
    <source>
        <dbReference type="Proteomes" id="UP000053558"/>
    </source>
</evidence>
<dbReference type="KEGG" id="cput:CONPUDRAFT_64551"/>
<dbReference type="PANTHER" id="PTHR40465">
    <property type="entry name" value="CHROMOSOME 1, WHOLE GENOME SHOTGUN SEQUENCE"/>
    <property type="match status" value="1"/>
</dbReference>
<name>A0A5M3MCW7_CONPW</name>
<dbReference type="InterPro" id="IPR045339">
    <property type="entry name" value="DUF6534"/>
</dbReference>
<evidence type="ECO:0000256" key="1">
    <source>
        <dbReference type="SAM" id="MobiDB-lite"/>
    </source>
</evidence>
<evidence type="ECO:0000259" key="3">
    <source>
        <dbReference type="Pfam" id="PF20152"/>
    </source>
</evidence>
<keyword evidence="2" id="KW-0812">Transmembrane</keyword>
<keyword evidence="2" id="KW-1133">Transmembrane helix</keyword>
<dbReference type="EMBL" id="JH711586">
    <property type="protein sequence ID" value="EIW76481.1"/>
    <property type="molecule type" value="Genomic_DNA"/>
</dbReference>
<reference evidence="5" key="1">
    <citation type="journal article" date="2012" name="Science">
        <title>The Paleozoic origin of enzymatic lignin decomposition reconstructed from 31 fungal genomes.</title>
        <authorList>
            <person name="Floudas D."/>
            <person name="Binder M."/>
            <person name="Riley R."/>
            <person name="Barry K."/>
            <person name="Blanchette R.A."/>
            <person name="Henrissat B."/>
            <person name="Martinez A.T."/>
            <person name="Otillar R."/>
            <person name="Spatafora J.W."/>
            <person name="Yadav J.S."/>
            <person name="Aerts A."/>
            <person name="Benoit I."/>
            <person name="Boyd A."/>
            <person name="Carlson A."/>
            <person name="Copeland A."/>
            <person name="Coutinho P.M."/>
            <person name="de Vries R.P."/>
            <person name="Ferreira P."/>
            <person name="Findley K."/>
            <person name="Foster B."/>
            <person name="Gaskell J."/>
            <person name="Glotzer D."/>
            <person name="Gorecki P."/>
            <person name="Heitman J."/>
            <person name="Hesse C."/>
            <person name="Hori C."/>
            <person name="Igarashi K."/>
            <person name="Jurgens J.A."/>
            <person name="Kallen N."/>
            <person name="Kersten P."/>
            <person name="Kohler A."/>
            <person name="Kuees U."/>
            <person name="Kumar T.K.A."/>
            <person name="Kuo A."/>
            <person name="LaButti K."/>
            <person name="Larrondo L.F."/>
            <person name="Lindquist E."/>
            <person name="Ling A."/>
            <person name="Lombard V."/>
            <person name="Lucas S."/>
            <person name="Lundell T."/>
            <person name="Martin R."/>
            <person name="McLaughlin D.J."/>
            <person name="Morgenstern I."/>
            <person name="Morin E."/>
            <person name="Murat C."/>
            <person name="Nagy L.G."/>
            <person name="Nolan M."/>
            <person name="Ohm R.A."/>
            <person name="Patyshakuliyeva A."/>
            <person name="Rokas A."/>
            <person name="Ruiz-Duenas F.J."/>
            <person name="Sabat G."/>
            <person name="Salamov A."/>
            <person name="Samejima M."/>
            <person name="Schmutz J."/>
            <person name="Slot J.C."/>
            <person name="St John F."/>
            <person name="Stenlid J."/>
            <person name="Sun H."/>
            <person name="Sun S."/>
            <person name="Syed K."/>
            <person name="Tsang A."/>
            <person name="Wiebenga A."/>
            <person name="Young D."/>
            <person name="Pisabarro A."/>
            <person name="Eastwood D.C."/>
            <person name="Martin F."/>
            <person name="Cullen D."/>
            <person name="Grigoriev I.V."/>
            <person name="Hibbett D.S."/>
        </authorList>
    </citation>
    <scope>NUCLEOTIDE SEQUENCE [LARGE SCALE GENOMIC DNA]</scope>
    <source>
        <strain evidence="5">RWD-64-598 SS2</strain>
    </source>
</reference>
<organism evidence="4 5">
    <name type="scientific">Coniophora puteana (strain RWD-64-598)</name>
    <name type="common">Brown rot fungus</name>
    <dbReference type="NCBI Taxonomy" id="741705"/>
    <lineage>
        <taxon>Eukaryota</taxon>
        <taxon>Fungi</taxon>
        <taxon>Dikarya</taxon>
        <taxon>Basidiomycota</taxon>
        <taxon>Agaricomycotina</taxon>
        <taxon>Agaricomycetes</taxon>
        <taxon>Agaricomycetidae</taxon>
        <taxon>Boletales</taxon>
        <taxon>Coniophorineae</taxon>
        <taxon>Coniophoraceae</taxon>
        <taxon>Coniophora</taxon>
    </lineage>
</organism>